<dbReference type="Proteomes" id="UP001230978">
    <property type="component" value="Chromosome"/>
</dbReference>
<keyword evidence="3" id="KW-1185">Reference proteome</keyword>
<gene>
    <name evidence="2" type="ORF">QF092_07550</name>
</gene>
<keyword evidence="1" id="KW-0472">Membrane</keyword>
<evidence type="ECO:0008006" key="4">
    <source>
        <dbReference type="Google" id="ProtNLM"/>
    </source>
</evidence>
<evidence type="ECO:0000313" key="3">
    <source>
        <dbReference type="Proteomes" id="UP001230978"/>
    </source>
</evidence>
<evidence type="ECO:0000313" key="2">
    <source>
        <dbReference type="EMBL" id="WGV17630.1"/>
    </source>
</evidence>
<protein>
    <recommendedName>
        <fullName evidence="4">Pilus assembly protein</fullName>
    </recommendedName>
</protein>
<keyword evidence="1" id="KW-0812">Transmembrane</keyword>
<name>A0ABY8Q9T5_9RHOB</name>
<feature type="transmembrane region" description="Helical" evidence="1">
    <location>
        <begin position="26"/>
        <end position="48"/>
    </location>
</feature>
<reference evidence="2 3" key="1">
    <citation type="submission" date="2023-04" db="EMBL/GenBank/DDBJ databases">
        <title>YMD61, complete Genome.</title>
        <authorList>
            <person name="Zhang J."/>
        </authorList>
    </citation>
    <scope>NUCLEOTIDE SEQUENCE [LARGE SCALE GENOMIC DNA]</scope>
    <source>
        <strain evidence="2 3">YMD61</strain>
    </source>
</reference>
<proteinExistence type="predicted"/>
<organism evidence="2 3">
    <name type="scientific">Fuscovulum ytuae</name>
    <dbReference type="NCBI Taxonomy" id="3042299"/>
    <lineage>
        <taxon>Bacteria</taxon>
        <taxon>Pseudomonadati</taxon>
        <taxon>Pseudomonadota</taxon>
        <taxon>Alphaproteobacteria</taxon>
        <taxon>Rhodobacterales</taxon>
        <taxon>Paracoccaceae</taxon>
        <taxon>Fuscovulum</taxon>
    </lineage>
</organism>
<dbReference type="RefSeq" id="WP_281469074.1">
    <property type="nucleotide sequence ID" value="NZ_CP124535.1"/>
</dbReference>
<keyword evidence="1" id="KW-1133">Transmembrane helix</keyword>
<evidence type="ECO:0000256" key="1">
    <source>
        <dbReference type="SAM" id="Phobius"/>
    </source>
</evidence>
<accession>A0ABY8Q9T5</accession>
<sequence length="64" mass="6492">MTDLRTKTEGLAAFLDQEDGAVTVDWVVLAAAVVLLALPITSLIGSAVNSSASSIADTVTDATD</sequence>
<dbReference type="EMBL" id="CP124535">
    <property type="protein sequence ID" value="WGV17630.1"/>
    <property type="molecule type" value="Genomic_DNA"/>
</dbReference>